<dbReference type="EMBL" id="HACA01017751">
    <property type="protein sequence ID" value="CDW35112.1"/>
    <property type="molecule type" value="Transcribed_RNA"/>
</dbReference>
<proteinExistence type="predicted"/>
<feature type="non-terminal residue" evidence="1">
    <location>
        <position position="1"/>
    </location>
</feature>
<name>A0A0K2UAX4_LEPSM</name>
<dbReference type="AlphaFoldDB" id="A0A0K2UAX4"/>
<evidence type="ECO:0000313" key="1">
    <source>
        <dbReference type="EMBL" id="CDW35112.1"/>
    </source>
</evidence>
<accession>A0A0K2UAX4</accession>
<organism evidence="1">
    <name type="scientific">Lepeophtheirus salmonis</name>
    <name type="common">Salmon louse</name>
    <name type="synonym">Caligus salmonis</name>
    <dbReference type="NCBI Taxonomy" id="72036"/>
    <lineage>
        <taxon>Eukaryota</taxon>
        <taxon>Metazoa</taxon>
        <taxon>Ecdysozoa</taxon>
        <taxon>Arthropoda</taxon>
        <taxon>Crustacea</taxon>
        <taxon>Multicrustacea</taxon>
        <taxon>Hexanauplia</taxon>
        <taxon>Copepoda</taxon>
        <taxon>Siphonostomatoida</taxon>
        <taxon>Caligidae</taxon>
        <taxon>Lepeophtheirus</taxon>
    </lineage>
</organism>
<reference evidence="1" key="1">
    <citation type="submission" date="2014-05" db="EMBL/GenBank/DDBJ databases">
        <authorList>
            <person name="Chronopoulou M."/>
        </authorList>
    </citation>
    <scope>NUCLEOTIDE SEQUENCE</scope>
    <source>
        <tissue evidence="1">Whole organism</tissue>
    </source>
</reference>
<protein>
    <submittedName>
        <fullName evidence="1">Uncharacterized protein</fullName>
    </submittedName>
</protein>
<sequence length="53" mass="6537">FWKTKYNYNITYYFVYLSKRINYEIATTYQGRLVNRQLTTKYLGYFCVSELTP</sequence>